<dbReference type="Gene3D" id="2.40.50.140">
    <property type="entry name" value="Nucleic acid-binding proteins"/>
    <property type="match status" value="1"/>
</dbReference>
<evidence type="ECO:0000256" key="3">
    <source>
        <dbReference type="ARBA" id="ARBA00022801"/>
    </source>
</evidence>
<evidence type="ECO:0000259" key="6">
    <source>
        <dbReference type="Pfam" id="PF10150"/>
    </source>
</evidence>
<dbReference type="Pfam" id="PF10150">
    <property type="entry name" value="RNase_E_G"/>
    <property type="match status" value="1"/>
</dbReference>
<dbReference type="PATRIC" id="fig|1133592.3.peg.29"/>
<dbReference type="GO" id="GO:0005737">
    <property type="term" value="C:cytoplasm"/>
    <property type="evidence" value="ECO:0007669"/>
    <property type="project" value="TreeGrafter"/>
</dbReference>
<dbReference type="GO" id="GO:0003723">
    <property type="term" value="F:RNA binding"/>
    <property type="evidence" value="ECO:0007669"/>
    <property type="project" value="UniProtKB-KW"/>
</dbReference>
<dbReference type="PANTHER" id="PTHR30001">
    <property type="entry name" value="RIBONUCLEASE"/>
    <property type="match status" value="1"/>
</dbReference>
<evidence type="ECO:0000256" key="4">
    <source>
        <dbReference type="ARBA" id="ARBA00022842"/>
    </source>
</evidence>
<dbReference type="KEGG" id="udi:ASNER_035"/>
<dbReference type="InterPro" id="IPR004659">
    <property type="entry name" value="RNase_E/G"/>
</dbReference>
<dbReference type="GO" id="GO:0046872">
    <property type="term" value="F:metal ion binding"/>
    <property type="evidence" value="ECO:0007669"/>
    <property type="project" value="UniProtKB-KW"/>
</dbReference>
<proteinExistence type="predicted"/>
<organism evidence="7 8">
    <name type="scientific">Candidatus Uzinura diaspidicola str. ASNER</name>
    <dbReference type="NCBI Taxonomy" id="1133592"/>
    <lineage>
        <taxon>Bacteria</taxon>
        <taxon>Pseudomonadati</taxon>
        <taxon>Bacteroidota</taxon>
        <taxon>Flavobacteriia</taxon>
        <taxon>Flavobacteriales</taxon>
        <taxon>Candidatus Uzinura</taxon>
    </lineage>
</organism>
<dbReference type="HOGENOM" id="CLU_003468_5_3_10"/>
<evidence type="ECO:0000256" key="5">
    <source>
        <dbReference type="ARBA" id="ARBA00022884"/>
    </source>
</evidence>
<evidence type="ECO:0000256" key="1">
    <source>
        <dbReference type="ARBA" id="ARBA00001946"/>
    </source>
</evidence>
<dbReference type="CDD" id="cd04453">
    <property type="entry name" value="S1_RNase_E"/>
    <property type="match status" value="1"/>
</dbReference>
<dbReference type="AlphaFoldDB" id="L7VK25"/>
<keyword evidence="2" id="KW-0479">Metal-binding</keyword>
<keyword evidence="3" id="KW-0378">Hydrolase</keyword>
<dbReference type="Proteomes" id="UP000011174">
    <property type="component" value="Chromosome"/>
</dbReference>
<name>L7VK25_9FLAO</name>
<gene>
    <name evidence="7" type="primary">rng</name>
    <name evidence="7" type="ORF">ASNER_035</name>
</gene>
<keyword evidence="5" id="KW-0694">RNA-binding</keyword>
<dbReference type="EMBL" id="CP003263">
    <property type="protein sequence ID" value="AGC66821.1"/>
    <property type="molecule type" value="Genomic_DNA"/>
</dbReference>
<keyword evidence="4" id="KW-0460">Magnesium</keyword>
<comment type="cofactor">
    <cofactor evidence="1">
        <name>Mg(2+)</name>
        <dbReference type="ChEBI" id="CHEBI:18420"/>
    </cofactor>
</comment>
<evidence type="ECO:0000313" key="8">
    <source>
        <dbReference type="Proteomes" id="UP000011174"/>
    </source>
</evidence>
<dbReference type="InterPro" id="IPR019307">
    <property type="entry name" value="RNA-bd_AU-1/RNase_E/G"/>
</dbReference>
<dbReference type="STRING" id="1133592.ASNER_035"/>
<protein>
    <submittedName>
        <fullName evidence="7">Ribonuclease G</fullName>
    </submittedName>
</protein>
<accession>L7VK25</accession>
<evidence type="ECO:0000313" key="7">
    <source>
        <dbReference type="EMBL" id="AGC66821.1"/>
    </source>
</evidence>
<dbReference type="GO" id="GO:0016787">
    <property type="term" value="F:hydrolase activity"/>
    <property type="evidence" value="ECO:0007669"/>
    <property type="project" value="UniProtKB-KW"/>
</dbReference>
<reference evidence="7 8" key="1">
    <citation type="journal article" date="2013" name="Environ. Microbiol.">
        <title>The nutrient supplying capabilities of Uzinura, an endosymbiont of armoured scale insects.</title>
        <authorList>
            <person name="Sabree Z.L."/>
            <person name="Huang C.Y."/>
            <person name="Okusu A."/>
            <person name="Moran N.A."/>
            <person name="Normark B.B."/>
        </authorList>
    </citation>
    <scope>NUCLEOTIDE SEQUENCE [LARGE SCALE GENOMIC DNA]</scope>
    <source>
        <strain evidence="7 8">ASNER</strain>
    </source>
</reference>
<feature type="domain" description="RNA-binding protein AU-1/Ribonuclease E/G" evidence="6">
    <location>
        <begin position="141"/>
        <end position="404"/>
    </location>
</feature>
<sequence length="504" mass="59849">MNRYLVIQTNKKERIIAMYKKRNLSEIYFHCNDANPMIGDIYLGLIKNTDDNIKAAFINIGSVKDAFLHYYDLGLQFKCLLEFSYEENFNYLSQVYSHLEELPITEKFDFKTKLQIETKILVQITKESISNKGPKLTTEISLSGRFLILFPYVEKIYVSQKIRDYKKRKRLISFFKTIQPTNFGILVRRVALNQKDEVLTADLIFLTKKWRSLLTKVKTNNYPARLMRNMDPYYYILRNLYNVTSIICDNQDLCEEIIVYLSTIKQNNIDLIKYYSDEIVPIFEKYGIEKYIKMFLGNNISLLYGAYLVIDHTEALHVIDVNSGTVEEKKLLEINIIAATEISRQIKLRDIGGIIVIDFIDMLELEQSKDLYYHFSEVMKNDTAKYKILPTNKFGLIQLTRERVRHEFNFQSSEKNPNNSKYKKVESPIEHIYRIESVFQKGKNFILHTHPFIAAYIKKGFPSLQQKWFIKFKKWIKIIPRYSFKYLEYQIIDKENNILYLYKN</sequence>
<keyword evidence="8" id="KW-1185">Reference proteome</keyword>
<dbReference type="SUPFAM" id="SSF50249">
    <property type="entry name" value="Nucleic acid-binding proteins"/>
    <property type="match status" value="1"/>
</dbReference>
<dbReference type="GO" id="GO:0006364">
    <property type="term" value="P:rRNA processing"/>
    <property type="evidence" value="ECO:0007669"/>
    <property type="project" value="TreeGrafter"/>
</dbReference>
<dbReference type="InterPro" id="IPR012340">
    <property type="entry name" value="NA-bd_OB-fold"/>
</dbReference>
<evidence type="ECO:0000256" key="2">
    <source>
        <dbReference type="ARBA" id="ARBA00022723"/>
    </source>
</evidence>
<dbReference type="GO" id="GO:0004540">
    <property type="term" value="F:RNA nuclease activity"/>
    <property type="evidence" value="ECO:0007669"/>
    <property type="project" value="InterPro"/>
</dbReference>
<dbReference type="OrthoDB" id="9804278at2"/>
<dbReference type="PANTHER" id="PTHR30001:SF0">
    <property type="entry name" value="RIBONUCLEASE G"/>
    <property type="match status" value="1"/>
</dbReference>